<feature type="transmembrane region" description="Helical" evidence="1">
    <location>
        <begin position="71"/>
        <end position="93"/>
    </location>
</feature>
<gene>
    <name evidence="2" type="ORF">Klosneuvirus_6_5</name>
</gene>
<keyword evidence="1" id="KW-1133">Transmembrane helix</keyword>
<protein>
    <submittedName>
        <fullName evidence="2">Uncharacterized protein</fullName>
    </submittedName>
</protein>
<dbReference type="EMBL" id="KY684113">
    <property type="protein sequence ID" value="ARF12443.1"/>
    <property type="molecule type" value="Genomic_DNA"/>
</dbReference>
<keyword evidence="1" id="KW-0812">Transmembrane</keyword>
<accession>A0A1V0SL53</accession>
<name>A0A1V0SL53_9VIRU</name>
<evidence type="ECO:0000256" key="1">
    <source>
        <dbReference type="SAM" id="Phobius"/>
    </source>
</evidence>
<reference evidence="2" key="1">
    <citation type="journal article" date="2017" name="Science">
        <title>Giant viruses with an expanded complement of translation system components.</title>
        <authorList>
            <person name="Schulz F."/>
            <person name="Yutin N."/>
            <person name="Ivanova N.N."/>
            <person name="Ortega D.R."/>
            <person name="Lee T.K."/>
            <person name="Vierheilig J."/>
            <person name="Daims H."/>
            <person name="Horn M."/>
            <person name="Wagner M."/>
            <person name="Jensen G.J."/>
            <person name="Kyrpides N.C."/>
            <person name="Koonin E.V."/>
            <person name="Woyke T."/>
        </authorList>
    </citation>
    <scope>NUCLEOTIDE SEQUENCE</scope>
    <source>
        <strain evidence="2">KNV1</strain>
    </source>
</reference>
<organism evidence="2">
    <name type="scientific">Klosneuvirus KNV1</name>
    <dbReference type="NCBI Taxonomy" id="1977640"/>
    <lineage>
        <taxon>Viruses</taxon>
        <taxon>Varidnaviria</taxon>
        <taxon>Bamfordvirae</taxon>
        <taxon>Nucleocytoviricota</taxon>
        <taxon>Megaviricetes</taxon>
        <taxon>Imitervirales</taxon>
        <taxon>Mimiviridae</taxon>
        <taxon>Klosneuvirinae</taxon>
        <taxon>Klosneuvirus</taxon>
    </lineage>
</organism>
<evidence type="ECO:0000313" key="2">
    <source>
        <dbReference type="EMBL" id="ARF12443.1"/>
    </source>
</evidence>
<feature type="transmembrane region" description="Helical" evidence="1">
    <location>
        <begin position="105"/>
        <end position="129"/>
    </location>
</feature>
<sequence length="148" mass="17178">MLLSVLVGFLTVFFSSVIWEHIARKAGSNFKPSVGLWNMIDPAQQFFLWLGGWLARLSSFYTYLKNFFGELFVSVSELLTPLGQLCMTPLYFVKGYFDTAMTYKYHILVFLGTATIMFVVYCAVSYFLVKYNYIAPNYYVLPYPRLVR</sequence>
<keyword evidence="1" id="KW-0472">Membrane</keyword>
<proteinExistence type="predicted"/>
<feature type="transmembrane region" description="Helical" evidence="1">
    <location>
        <begin position="47"/>
        <end position="64"/>
    </location>
</feature>